<evidence type="ECO:0000256" key="6">
    <source>
        <dbReference type="ARBA" id="ARBA00024916"/>
    </source>
</evidence>
<dbReference type="SUPFAM" id="SSF54534">
    <property type="entry name" value="FKBP-like"/>
    <property type="match status" value="1"/>
</dbReference>
<evidence type="ECO:0000256" key="8">
    <source>
        <dbReference type="HAMAP-Rule" id="MF_00105"/>
    </source>
</evidence>
<feature type="domain" description="Transcription elongation factor GreA/GreB N-terminal" evidence="11">
    <location>
        <begin position="5"/>
        <end position="74"/>
    </location>
</feature>
<dbReference type="HAMAP" id="MF_00105">
    <property type="entry name" value="GreA_GreB"/>
    <property type="match status" value="1"/>
</dbReference>
<dbReference type="GO" id="GO:0003746">
    <property type="term" value="F:translation elongation factor activity"/>
    <property type="evidence" value="ECO:0007669"/>
    <property type="project" value="UniProtKB-KW"/>
</dbReference>
<dbReference type="AlphaFoldDB" id="A0A1F8DSG7"/>
<evidence type="ECO:0000256" key="1">
    <source>
        <dbReference type="ARBA" id="ARBA00008213"/>
    </source>
</evidence>
<dbReference type="PIRSF" id="PIRSF006092">
    <property type="entry name" value="GreA_GreB"/>
    <property type="match status" value="1"/>
</dbReference>
<evidence type="ECO:0000256" key="7">
    <source>
        <dbReference type="ARBA" id="ARBA00030776"/>
    </source>
</evidence>
<dbReference type="InterPro" id="IPR006359">
    <property type="entry name" value="Tscrpt_elong_fac_GreA"/>
</dbReference>
<sequence>MKEAYLSKEKIEELKTKLQTLKTEKRFEIAERLKKAKEYGDLSENFEYATVKEDQEQLEREIAQLEELIKNAQIITKAKTKDIVHVGHTVTVEAKDGKSHTFTIVGSEEADPLNSKISNISPLGKELLGRKITDSVTVRTPKGIMEYRILSID</sequence>
<dbReference type="GO" id="GO:0006354">
    <property type="term" value="P:DNA-templated transcription elongation"/>
    <property type="evidence" value="ECO:0007669"/>
    <property type="project" value="TreeGrafter"/>
</dbReference>
<evidence type="ECO:0000313" key="12">
    <source>
        <dbReference type="EMBL" id="OGM90919.1"/>
    </source>
</evidence>
<dbReference type="Gene3D" id="1.10.287.180">
    <property type="entry name" value="Transcription elongation factor, GreA/GreB, N-terminal domain"/>
    <property type="match status" value="1"/>
</dbReference>
<organism evidence="12 13">
    <name type="scientific">Candidatus Wolfebacteria bacterium RIFCSPHIGHO2_01_FULL_48_22</name>
    <dbReference type="NCBI Taxonomy" id="1802555"/>
    <lineage>
        <taxon>Bacteria</taxon>
        <taxon>Candidatus Wolfeibacteriota</taxon>
    </lineage>
</organism>
<dbReference type="STRING" id="1802555.A2755_01810"/>
<accession>A0A1F8DSG7</accession>
<comment type="function">
    <text evidence="6 8 9">Necessary for efficient RNA polymerase transcription elongation past template-encoded arresting sites. The arresting sites in DNA have the property of trapping a certain fraction of elongating RNA polymerases that pass through, resulting in locked ternary complexes. Cleavage of the nascent transcript by cleavage factors such as GreA or GreB allows the resumption of elongation from the new 3'terminus. GreA releases sequences of 2 to 3 nucleotides.</text>
</comment>
<dbReference type="InterPro" id="IPR023459">
    <property type="entry name" value="Tscrpt_elong_fac_GreA/B_fam"/>
</dbReference>
<dbReference type="InterPro" id="IPR028624">
    <property type="entry name" value="Tscrpt_elong_fac_GreA/B"/>
</dbReference>
<comment type="caution">
    <text evidence="12">The sequence shown here is derived from an EMBL/GenBank/DDBJ whole genome shotgun (WGS) entry which is preliminary data.</text>
</comment>
<evidence type="ECO:0000313" key="13">
    <source>
        <dbReference type="Proteomes" id="UP000177029"/>
    </source>
</evidence>
<comment type="similarity">
    <text evidence="1 8 9">Belongs to the GreA/GreB family.</text>
</comment>
<feature type="coiled-coil region" evidence="8">
    <location>
        <begin position="4"/>
        <end position="78"/>
    </location>
</feature>
<evidence type="ECO:0000256" key="4">
    <source>
        <dbReference type="ARBA" id="ARBA00023125"/>
    </source>
</evidence>
<keyword evidence="12" id="KW-0251">Elongation factor</keyword>
<proteinExistence type="inferred from homology"/>
<keyword evidence="3 8" id="KW-0805">Transcription regulation</keyword>
<dbReference type="InterPro" id="IPR036953">
    <property type="entry name" value="GreA/GreB_C_sf"/>
</dbReference>
<evidence type="ECO:0000259" key="10">
    <source>
        <dbReference type="Pfam" id="PF01272"/>
    </source>
</evidence>
<dbReference type="EMBL" id="MGIP01000014">
    <property type="protein sequence ID" value="OGM90919.1"/>
    <property type="molecule type" value="Genomic_DNA"/>
</dbReference>
<dbReference type="InterPro" id="IPR036805">
    <property type="entry name" value="Tscrpt_elong_fac_GreA/B_N_sf"/>
</dbReference>
<evidence type="ECO:0000259" key="11">
    <source>
        <dbReference type="Pfam" id="PF03449"/>
    </source>
</evidence>
<dbReference type="InterPro" id="IPR022691">
    <property type="entry name" value="Tscrpt_elong_fac_GreA/B_N"/>
</dbReference>
<dbReference type="GO" id="GO:0032784">
    <property type="term" value="P:regulation of DNA-templated transcription elongation"/>
    <property type="evidence" value="ECO:0007669"/>
    <property type="project" value="UniProtKB-UniRule"/>
</dbReference>
<dbReference type="NCBIfam" id="NF001263">
    <property type="entry name" value="PRK00226.1-4"/>
    <property type="match status" value="1"/>
</dbReference>
<dbReference type="FunFam" id="1.10.287.180:FF:000001">
    <property type="entry name" value="Transcription elongation factor GreA"/>
    <property type="match status" value="1"/>
</dbReference>
<dbReference type="SUPFAM" id="SSF46557">
    <property type="entry name" value="GreA transcript cleavage protein, N-terminal domain"/>
    <property type="match status" value="1"/>
</dbReference>
<keyword evidence="8" id="KW-0175">Coiled coil</keyword>
<keyword evidence="12" id="KW-0648">Protein biosynthesis</keyword>
<keyword evidence="5 8" id="KW-0804">Transcription</keyword>
<dbReference type="Pfam" id="PF03449">
    <property type="entry name" value="GreA_GreB_N"/>
    <property type="match status" value="1"/>
</dbReference>
<dbReference type="GO" id="GO:0070063">
    <property type="term" value="F:RNA polymerase binding"/>
    <property type="evidence" value="ECO:0007669"/>
    <property type="project" value="InterPro"/>
</dbReference>
<dbReference type="FunFam" id="3.10.50.30:FF:000001">
    <property type="entry name" value="Transcription elongation factor GreA"/>
    <property type="match status" value="1"/>
</dbReference>
<protein>
    <recommendedName>
        <fullName evidence="2 8">Transcription elongation factor GreA</fullName>
    </recommendedName>
    <alternativeName>
        <fullName evidence="7 8">Transcript cleavage factor GreA</fullName>
    </alternativeName>
</protein>
<keyword evidence="4 8" id="KW-0238">DNA-binding</keyword>
<dbReference type="Proteomes" id="UP000177029">
    <property type="component" value="Unassembled WGS sequence"/>
</dbReference>
<dbReference type="PANTHER" id="PTHR30437">
    <property type="entry name" value="TRANSCRIPTION ELONGATION FACTOR GREA"/>
    <property type="match status" value="1"/>
</dbReference>
<dbReference type="GO" id="GO:0003677">
    <property type="term" value="F:DNA binding"/>
    <property type="evidence" value="ECO:0007669"/>
    <property type="project" value="UniProtKB-UniRule"/>
</dbReference>
<dbReference type="InterPro" id="IPR001437">
    <property type="entry name" value="Tscrpt_elong_fac_GreA/B_C"/>
</dbReference>
<evidence type="ECO:0000256" key="2">
    <source>
        <dbReference type="ARBA" id="ARBA00013729"/>
    </source>
</evidence>
<name>A0A1F8DSG7_9BACT</name>
<evidence type="ECO:0000256" key="5">
    <source>
        <dbReference type="ARBA" id="ARBA00023163"/>
    </source>
</evidence>
<dbReference type="Pfam" id="PF01272">
    <property type="entry name" value="GreA_GreB"/>
    <property type="match status" value="1"/>
</dbReference>
<feature type="domain" description="Transcription elongation factor GreA/GreB C-terminal" evidence="10">
    <location>
        <begin position="80"/>
        <end position="152"/>
    </location>
</feature>
<dbReference type="PANTHER" id="PTHR30437:SF4">
    <property type="entry name" value="TRANSCRIPTION ELONGATION FACTOR GREA"/>
    <property type="match status" value="1"/>
</dbReference>
<gene>
    <name evidence="8" type="primary">greA</name>
    <name evidence="12" type="ORF">A2755_01810</name>
</gene>
<evidence type="ECO:0000256" key="3">
    <source>
        <dbReference type="ARBA" id="ARBA00023015"/>
    </source>
</evidence>
<evidence type="ECO:0000256" key="9">
    <source>
        <dbReference type="RuleBase" id="RU000556"/>
    </source>
</evidence>
<reference evidence="12 13" key="1">
    <citation type="journal article" date="2016" name="Nat. Commun.">
        <title>Thousands of microbial genomes shed light on interconnected biogeochemical processes in an aquifer system.</title>
        <authorList>
            <person name="Anantharaman K."/>
            <person name="Brown C.T."/>
            <person name="Hug L.A."/>
            <person name="Sharon I."/>
            <person name="Castelle C.J."/>
            <person name="Probst A.J."/>
            <person name="Thomas B.C."/>
            <person name="Singh A."/>
            <person name="Wilkins M.J."/>
            <person name="Karaoz U."/>
            <person name="Brodie E.L."/>
            <person name="Williams K.H."/>
            <person name="Hubbard S.S."/>
            <person name="Banfield J.F."/>
        </authorList>
    </citation>
    <scope>NUCLEOTIDE SEQUENCE [LARGE SCALE GENOMIC DNA]</scope>
</reference>
<dbReference type="Gene3D" id="3.10.50.30">
    <property type="entry name" value="Transcription elongation factor, GreA/GreB, C-terminal domain"/>
    <property type="match status" value="1"/>
</dbReference>
<dbReference type="NCBIfam" id="TIGR01462">
    <property type="entry name" value="greA"/>
    <property type="match status" value="1"/>
</dbReference>